<feature type="region of interest" description="Disordered" evidence="1">
    <location>
        <begin position="16"/>
        <end position="35"/>
    </location>
</feature>
<dbReference type="OrthoDB" id="411785at2759"/>
<dbReference type="EMBL" id="CACVBM020001840">
    <property type="protein sequence ID" value="CAA7060955.1"/>
    <property type="molecule type" value="Genomic_DNA"/>
</dbReference>
<evidence type="ECO:0000313" key="2">
    <source>
        <dbReference type="EMBL" id="CAA7060955.1"/>
    </source>
</evidence>
<comment type="caution">
    <text evidence="2">The sequence shown here is derived from an EMBL/GenBank/DDBJ whole genome shotgun (WGS) entry which is preliminary data.</text>
</comment>
<dbReference type="Proteomes" id="UP000467841">
    <property type="component" value="Unassembled WGS sequence"/>
</dbReference>
<feature type="compositionally biased region" description="Polar residues" evidence="1">
    <location>
        <begin position="23"/>
        <end position="35"/>
    </location>
</feature>
<evidence type="ECO:0000313" key="3">
    <source>
        <dbReference type="Proteomes" id="UP000467841"/>
    </source>
</evidence>
<gene>
    <name evidence="2" type="ORF">MERR_LOCUS48191</name>
</gene>
<accession>A0A6D2LLT5</accession>
<keyword evidence="3" id="KW-1185">Reference proteome</keyword>
<protein>
    <submittedName>
        <fullName evidence="2">Uncharacterized protein</fullName>
    </submittedName>
</protein>
<proteinExistence type="predicted"/>
<reference evidence="2" key="1">
    <citation type="submission" date="2020-01" db="EMBL/GenBank/DDBJ databases">
        <authorList>
            <person name="Mishra B."/>
        </authorList>
    </citation>
    <scope>NUCLEOTIDE SEQUENCE [LARGE SCALE GENOMIC DNA]</scope>
</reference>
<evidence type="ECO:0000256" key="1">
    <source>
        <dbReference type="SAM" id="MobiDB-lite"/>
    </source>
</evidence>
<organism evidence="2 3">
    <name type="scientific">Microthlaspi erraticum</name>
    <dbReference type="NCBI Taxonomy" id="1685480"/>
    <lineage>
        <taxon>Eukaryota</taxon>
        <taxon>Viridiplantae</taxon>
        <taxon>Streptophyta</taxon>
        <taxon>Embryophyta</taxon>
        <taxon>Tracheophyta</taxon>
        <taxon>Spermatophyta</taxon>
        <taxon>Magnoliopsida</taxon>
        <taxon>eudicotyledons</taxon>
        <taxon>Gunneridae</taxon>
        <taxon>Pentapetalae</taxon>
        <taxon>rosids</taxon>
        <taxon>malvids</taxon>
        <taxon>Brassicales</taxon>
        <taxon>Brassicaceae</taxon>
        <taxon>Coluteocarpeae</taxon>
        <taxon>Microthlaspi</taxon>
    </lineage>
</organism>
<name>A0A6D2LLT5_9BRAS</name>
<sequence>MVILDFLKRVIIGDDDEGCSDPPNRNSDPIFNQETNSVGPPFALTHLDSHTRDEMFSSEEHYEWFKEYSNFQRLIWQGRDVFFRGTL</sequence>
<dbReference type="AlphaFoldDB" id="A0A6D2LLT5"/>